<dbReference type="InterPro" id="IPR014358">
    <property type="entry name" value="Enoyl-ACP_Rdtase_NADH"/>
</dbReference>
<dbReference type="SUPFAM" id="SSF51735">
    <property type="entry name" value="NAD(P)-binding Rossmann-fold domains"/>
    <property type="match status" value="1"/>
</dbReference>
<dbReference type="EMBL" id="PGTK01000006">
    <property type="protein sequence ID" value="PJF30786.1"/>
    <property type="molecule type" value="Genomic_DNA"/>
</dbReference>
<organism evidence="12 13">
    <name type="scientific">Candidatus Thermofonsia Clade 1 bacterium</name>
    <dbReference type="NCBI Taxonomy" id="2364210"/>
    <lineage>
        <taxon>Bacteria</taxon>
        <taxon>Bacillati</taxon>
        <taxon>Chloroflexota</taxon>
        <taxon>Candidatus Thermofontia</taxon>
        <taxon>Candidatus Thermofonsia Clade 1</taxon>
    </lineage>
</organism>
<comment type="similarity">
    <text evidence="2 8">Belongs to the short-chain dehydrogenases/reductases (SDR) family. FabI subfamily.</text>
</comment>
<dbReference type="PRINTS" id="PR00081">
    <property type="entry name" value="GDHRDH"/>
</dbReference>
<reference evidence="12 13" key="1">
    <citation type="submission" date="2017-11" db="EMBL/GenBank/DDBJ databases">
        <title>Evolution of Phototrophy in the Chloroflexi Phylum Driven by Horizontal Gene Transfer.</title>
        <authorList>
            <person name="Ward L.M."/>
            <person name="Hemp J."/>
            <person name="Shih P.M."/>
            <person name="Mcglynn S.E."/>
            <person name="Fischer W."/>
        </authorList>
    </citation>
    <scope>NUCLEOTIDE SEQUENCE [LARGE SCALE GENOMIC DNA]</scope>
    <source>
        <strain evidence="12">CP2_2F</strain>
    </source>
</reference>
<evidence type="ECO:0000256" key="9">
    <source>
        <dbReference type="PIRSR" id="PIRSR000094-1"/>
    </source>
</evidence>
<keyword evidence="6" id="KW-0443">Lipid metabolism</keyword>
<dbReference type="PIRSF" id="PIRSF000094">
    <property type="entry name" value="Enoyl-ACP_rdct"/>
    <property type="match status" value="1"/>
</dbReference>
<evidence type="ECO:0000313" key="12">
    <source>
        <dbReference type="EMBL" id="PJF30786.1"/>
    </source>
</evidence>
<dbReference type="Gene3D" id="1.10.8.400">
    <property type="entry name" value="Enoyl acyl carrier protein reductase"/>
    <property type="match status" value="1"/>
</dbReference>
<evidence type="ECO:0000256" key="8">
    <source>
        <dbReference type="PIRNR" id="PIRNR000094"/>
    </source>
</evidence>
<name>A0A2M8NZR3_9CHLR</name>
<dbReference type="AlphaFoldDB" id="A0A2M8NZR3"/>
<feature type="binding site" evidence="11">
    <location>
        <begin position="191"/>
        <end position="195"/>
    </location>
    <ligand>
        <name>NAD(+)</name>
        <dbReference type="ChEBI" id="CHEBI:57540"/>
    </ligand>
</feature>
<comment type="pathway">
    <text evidence="1">Lipid metabolism.</text>
</comment>
<dbReference type="GO" id="GO:0004318">
    <property type="term" value="F:enoyl-[acyl-carrier-protein] reductase (NADH) activity"/>
    <property type="evidence" value="ECO:0007669"/>
    <property type="project" value="UniProtKB-EC"/>
</dbReference>
<comment type="caution">
    <text evidence="12">The sequence shown here is derived from an EMBL/GenBank/DDBJ whole genome shotgun (WGS) entry which is preliminary data.</text>
</comment>
<proteinExistence type="inferred from homology"/>
<evidence type="ECO:0000256" key="7">
    <source>
        <dbReference type="ARBA" id="ARBA00023160"/>
    </source>
</evidence>
<feature type="active site" description="Proton acceptor" evidence="9">
    <location>
        <position position="155"/>
    </location>
</feature>
<evidence type="ECO:0000256" key="10">
    <source>
        <dbReference type="PIRSR" id="PIRSR000094-2"/>
    </source>
</evidence>
<feature type="binding site" evidence="11">
    <location>
        <begin position="19"/>
        <end position="20"/>
    </location>
    <ligand>
        <name>NAD(+)</name>
        <dbReference type="ChEBI" id="CHEBI:57540"/>
    </ligand>
</feature>
<dbReference type="CDD" id="cd05372">
    <property type="entry name" value="ENR_SDR"/>
    <property type="match status" value="1"/>
</dbReference>
<dbReference type="Proteomes" id="UP000228921">
    <property type="component" value="Unassembled WGS sequence"/>
</dbReference>
<keyword evidence="5 8" id="KW-0560">Oxidoreductase</keyword>
<sequence>MGLFTGKNALIFGVANKDSIAWGITQALHAEGATIGLSYANEKLKRRVEPLAESIGVTFLEECNVLDDAALDRVFARFGERFGRLDVLVHAVAFAERADLEGEFVNTSREGWNTALGISAYSLVAMARRARPLMTEGGAIVALSYYGGEKVVPHYNVMGVAKAALESSVRYLAFDLGKYNIRVNALSPGPIKTLSGAGIPGFREMLRYSELASPLHKLVTPEDVGKAALWLCSDWGKLVTGQTIYIDAGYSAMGVPYGVLEAVRAQTQEQE</sequence>
<keyword evidence="4" id="KW-0276">Fatty acid metabolism</keyword>
<feature type="binding site" evidence="11">
    <location>
        <position position="13"/>
    </location>
    <ligand>
        <name>NAD(+)</name>
        <dbReference type="ChEBI" id="CHEBI:57540"/>
    </ligand>
</feature>
<keyword evidence="3 8" id="KW-0444">Lipid biosynthesis</keyword>
<evidence type="ECO:0000256" key="1">
    <source>
        <dbReference type="ARBA" id="ARBA00005189"/>
    </source>
</evidence>
<dbReference type="Pfam" id="PF13561">
    <property type="entry name" value="adh_short_C2"/>
    <property type="match status" value="1"/>
</dbReference>
<evidence type="ECO:0000256" key="5">
    <source>
        <dbReference type="ARBA" id="ARBA00023002"/>
    </source>
</evidence>
<gene>
    <name evidence="12" type="ORF">CUN51_06275</name>
</gene>
<dbReference type="PANTHER" id="PTHR43159">
    <property type="entry name" value="ENOYL-[ACYL-CARRIER-PROTEIN] REDUCTASE"/>
    <property type="match status" value="1"/>
</dbReference>
<feature type="binding site" evidence="11">
    <location>
        <position position="92"/>
    </location>
    <ligand>
        <name>NAD(+)</name>
        <dbReference type="ChEBI" id="CHEBI:57540"/>
    </ligand>
</feature>
<dbReference type="PANTHER" id="PTHR43159:SF2">
    <property type="entry name" value="ENOYL-[ACYL-CARRIER-PROTEIN] REDUCTASE [NADH], CHLOROPLASTIC"/>
    <property type="match status" value="1"/>
</dbReference>
<evidence type="ECO:0000256" key="6">
    <source>
        <dbReference type="ARBA" id="ARBA00023098"/>
    </source>
</evidence>
<evidence type="ECO:0000256" key="4">
    <source>
        <dbReference type="ARBA" id="ARBA00022832"/>
    </source>
</evidence>
<dbReference type="InterPro" id="IPR036291">
    <property type="entry name" value="NAD(P)-bd_dom_sf"/>
</dbReference>
<keyword evidence="7 8" id="KW-0275">Fatty acid biosynthesis</keyword>
<protein>
    <recommendedName>
        <fullName evidence="8">Enoyl-[acyl-carrier-protein] reductase [NADH]</fullName>
        <ecNumber evidence="8">1.3.1.9</ecNumber>
    </recommendedName>
</protein>
<feature type="active site" description="Proton acceptor" evidence="9">
    <location>
        <position position="145"/>
    </location>
</feature>
<accession>A0A2M8NZR3</accession>
<evidence type="ECO:0000313" key="13">
    <source>
        <dbReference type="Proteomes" id="UP000228921"/>
    </source>
</evidence>
<comment type="catalytic activity">
    <reaction evidence="8">
        <text>a 2,3-saturated acyl-[ACP] + NAD(+) = a (2E)-enoyl-[ACP] + NADH + H(+)</text>
        <dbReference type="Rhea" id="RHEA:10240"/>
        <dbReference type="Rhea" id="RHEA-COMP:9925"/>
        <dbReference type="Rhea" id="RHEA-COMP:9926"/>
        <dbReference type="ChEBI" id="CHEBI:15378"/>
        <dbReference type="ChEBI" id="CHEBI:57540"/>
        <dbReference type="ChEBI" id="CHEBI:57945"/>
        <dbReference type="ChEBI" id="CHEBI:78784"/>
        <dbReference type="ChEBI" id="CHEBI:78785"/>
        <dbReference type="EC" id="1.3.1.9"/>
    </reaction>
</comment>
<dbReference type="InterPro" id="IPR002347">
    <property type="entry name" value="SDR_fam"/>
</dbReference>
<dbReference type="EC" id="1.3.1.9" evidence="8"/>
<evidence type="ECO:0000256" key="11">
    <source>
        <dbReference type="PIRSR" id="PIRSR000094-3"/>
    </source>
</evidence>
<dbReference type="GO" id="GO:0006633">
    <property type="term" value="P:fatty acid biosynthetic process"/>
    <property type="evidence" value="ECO:0007669"/>
    <property type="project" value="UniProtKB-KW"/>
</dbReference>
<evidence type="ECO:0000256" key="2">
    <source>
        <dbReference type="ARBA" id="ARBA00009233"/>
    </source>
</evidence>
<dbReference type="Gene3D" id="3.40.50.720">
    <property type="entry name" value="NAD(P)-binding Rossmann-like Domain"/>
    <property type="match status" value="1"/>
</dbReference>
<feature type="binding site" evidence="11">
    <location>
        <position position="162"/>
    </location>
    <ligand>
        <name>NAD(+)</name>
        <dbReference type="ChEBI" id="CHEBI:57540"/>
    </ligand>
</feature>
<feature type="binding site" evidence="10">
    <location>
        <position position="95"/>
    </location>
    <ligand>
        <name>substrate</name>
    </ligand>
</feature>
<evidence type="ECO:0000256" key="3">
    <source>
        <dbReference type="ARBA" id="ARBA00022516"/>
    </source>
</evidence>
<keyword evidence="8 11" id="KW-0520">NAD</keyword>